<dbReference type="CDD" id="cd19775">
    <property type="entry name" value="Bbox2_TIF1_C-VI"/>
    <property type="match status" value="1"/>
</dbReference>
<feature type="region of interest" description="Disordered" evidence="5">
    <location>
        <begin position="771"/>
        <end position="908"/>
    </location>
</feature>
<dbReference type="GO" id="GO:0060340">
    <property type="term" value="P:positive regulation of type I interferon-mediated signaling pathway"/>
    <property type="evidence" value="ECO:0007669"/>
    <property type="project" value="TreeGrafter"/>
</dbReference>
<dbReference type="Proteomes" id="UP000503349">
    <property type="component" value="Chromosome 7"/>
</dbReference>
<reference evidence="8" key="2">
    <citation type="submission" date="2019-02" db="EMBL/GenBank/DDBJ databases">
        <title>Opniocepnalus argus Var Kimnra genome.</title>
        <authorList>
            <person name="Zhou C."/>
            <person name="Xiao S."/>
        </authorList>
    </citation>
    <scope>NUCLEOTIDE SEQUENCE [LARGE SCALE GENOMIC DNA]</scope>
</reference>
<keyword evidence="3" id="KW-0862">Zinc</keyword>
<dbReference type="GO" id="GO:0061630">
    <property type="term" value="F:ubiquitin protein ligase activity"/>
    <property type="evidence" value="ECO:0007669"/>
    <property type="project" value="TreeGrafter"/>
</dbReference>
<evidence type="ECO:0000256" key="5">
    <source>
        <dbReference type="SAM" id="MobiDB-lite"/>
    </source>
</evidence>
<evidence type="ECO:0000256" key="3">
    <source>
        <dbReference type="ARBA" id="ARBA00022833"/>
    </source>
</evidence>
<keyword evidence="8" id="KW-1185">Reference proteome</keyword>
<dbReference type="InterPro" id="IPR001965">
    <property type="entry name" value="Znf_PHD"/>
</dbReference>
<feature type="compositionally biased region" description="Low complexity" evidence="5">
    <location>
        <begin position="562"/>
        <end position="574"/>
    </location>
</feature>
<dbReference type="Pfam" id="PF00643">
    <property type="entry name" value="zf-B_box"/>
    <property type="match status" value="1"/>
</dbReference>
<dbReference type="SMART" id="SM00249">
    <property type="entry name" value="PHD"/>
    <property type="match status" value="1"/>
</dbReference>
<gene>
    <name evidence="7" type="ORF">EXN66_Car008153</name>
</gene>
<dbReference type="Gene3D" id="3.30.40.10">
    <property type="entry name" value="Zinc/RING finger domain, C3HC4 (zinc finger)"/>
    <property type="match status" value="1"/>
</dbReference>
<accession>A0A6G1PQI2</accession>
<dbReference type="GO" id="GO:0005654">
    <property type="term" value="C:nucleoplasm"/>
    <property type="evidence" value="ECO:0007669"/>
    <property type="project" value="TreeGrafter"/>
</dbReference>
<evidence type="ECO:0000259" key="6">
    <source>
        <dbReference type="PROSITE" id="PS50119"/>
    </source>
</evidence>
<dbReference type="PROSITE" id="PS50119">
    <property type="entry name" value="ZF_BBOX"/>
    <property type="match status" value="2"/>
</dbReference>
<feature type="domain" description="B box-type" evidence="6">
    <location>
        <begin position="82"/>
        <end position="123"/>
    </location>
</feature>
<dbReference type="GO" id="GO:0008270">
    <property type="term" value="F:zinc ion binding"/>
    <property type="evidence" value="ECO:0007669"/>
    <property type="project" value="UniProtKB-KW"/>
</dbReference>
<evidence type="ECO:0000256" key="1">
    <source>
        <dbReference type="ARBA" id="ARBA00022723"/>
    </source>
</evidence>
<evidence type="ECO:0000313" key="8">
    <source>
        <dbReference type="Proteomes" id="UP000503349"/>
    </source>
</evidence>
<dbReference type="InterPro" id="IPR019786">
    <property type="entry name" value="Zinc_finger_PHD-type_CS"/>
</dbReference>
<organism evidence="7 8">
    <name type="scientific">Channa argus</name>
    <name type="common">Northern snakehead</name>
    <name type="synonym">Ophicephalus argus</name>
    <dbReference type="NCBI Taxonomy" id="215402"/>
    <lineage>
        <taxon>Eukaryota</taxon>
        <taxon>Metazoa</taxon>
        <taxon>Chordata</taxon>
        <taxon>Craniata</taxon>
        <taxon>Vertebrata</taxon>
        <taxon>Euteleostomi</taxon>
        <taxon>Actinopterygii</taxon>
        <taxon>Neopterygii</taxon>
        <taxon>Teleostei</taxon>
        <taxon>Neoteleostei</taxon>
        <taxon>Acanthomorphata</taxon>
        <taxon>Anabantaria</taxon>
        <taxon>Anabantiformes</taxon>
        <taxon>Channoidei</taxon>
        <taxon>Channidae</taxon>
        <taxon>Channa</taxon>
    </lineage>
</organism>
<dbReference type="GO" id="GO:0045087">
    <property type="term" value="P:innate immune response"/>
    <property type="evidence" value="ECO:0007669"/>
    <property type="project" value="TreeGrafter"/>
</dbReference>
<keyword evidence="1" id="KW-0479">Metal-binding</keyword>
<reference evidence="7 8" key="1">
    <citation type="submission" date="2019-02" db="EMBL/GenBank/DDBJ databases">
        <title>Opniocepnalus argus genome.</title>
        <authorList>
            <person name="Zhou C."/>
            <person name="Xiao S."/>
        </authorList>
    </citation>
    <scope>NUCLEOTIDE SEQUENCE [LARGE SCALE GENOMIC DNA]</scope>
    <source>
        <strain evidence="7">OARG1902GOOAL</strain>
        <tissue evidence="7">Muscle</tissue>
    </source>
</reference>
<proteinExistence type="predicted"/>
<evidence type="ECO:0000256" key="4">
    <source>
        <dbReference type="PROSITE-ProRule" id="PRU00024"/>
    </source>
</evidence>
<dbReference type="InterPro" id="IPR013083">
    <property type="entry name" value="Znf_RING/FYVE/PHD"/>
</dbReference>
<feature type="domain" description="B box-type" evidence="6">
    <location>
        <begin position="21"/>
        <end position="62"/>
    </location>
</feature>
<sequence>MRANLNMEKTEHSENGFSQQCNSCDAPSFSGWCLDCHEALCEDCVSAHRRVSVTRSHRLLNHPPAGPRTTTCQRVIGDPSTPPTKFCRLHPSEPLKLFCLTCNQLTCRDCQLMTHMNHRYEFVGEALDSLKKQLEDQVQPIRAQRETLRQTLQDMETRLQDIVQYECSLKFELQQSFSLLQQHLTKRMEDVMKNIQKVYESECEWIHRRMVKLKQLQRSQQSVTEMGEKAKNTNDLAALIAYRAQIECELKDLPDQDVSPPETMPQMKVVTERSSVEALLNFGHLDIAWIPFSVSRTSSHNKETSGTTTTSAITISPPISTCNIQSATTNDPNSPFPSNSLAVLLKSLSCNLFPATSSTSESSSASCSSSSTCLLPSSRAHLQTVSISNDCSPLPVNQSSMPSKSLSGQLHCSSSSSCSSSTVPAPLSSNCPTPSCSSLVSNRNTSNCISGVPVNFHSTSGQLSLPPSSSSITNSSIAPPTFTPTHRNQITNDIFGNKHPTSLHDQLVCPPFTSFSSSSTVTPPTFTYPAPTCKPLIQRTAKDTRSLVPSRKSSVHQVYPPSSSSLCSTSSSSSSSSSPFLWAPTCTARVPTQLSPAVSSCENISQSRSSPVTSTQHIQPMVSSTMMTNSNQVQIKCVQPVKLQPFQSNFPLSAGSSVSCTVLKPAPQSIVLQRPPAPHPNQSLQNQSPVVLLTDSKTVYQLSCWPVSLPSPGPLLPMLTYSLPEKTCSKQQKQCSPLGNTLPRHVSLISGSDQILPATAENYVFVGSSQAVSPNQRLHHQTTSKDRSSVTPPAPLTSVQGVLSDVRPDLSSLKHEQQQSRVVKAMADSACDRSVQQVEARQQEPVENEPNSTMSEETKPEGKLSACEATYSDSEEPESVTGQQEDSGDPKIVTGQQEDSEEPESVIRQQDCSLSHLQPKVLLFRLPVAPSRPGCPLPSFRLVPGVAEDEIYLEEISEDSQSHAEDKPDDCEKISEPPSSPESPVTLQIVSCSACGSANGSIICLSCGRGYHRECHVPPVGPEIWSDWTCSLCQDLLDPSDSYNSDRPRSPLLSLLDQRRCESLLLYLKVEGCGRLCQVGSSTVELSWSLSQPDVCPAVWSEAGFRASDSPPFSSLFSSCRVSL</sequence>
<feature type="region of interest" description="Disordered" evidence="5">
    <location>
        <begin position="957"/>
        <end position="983"/>
    </location>
</feature>
<dbReference type="SUPFAM" id="SSF57845">
    <property type="entry name" value="B-box zinc-binding domain"/>
    <property type="match status" value="1"/>
</dbReference>
<dbReference type="AlphaFoldDB" id="A0A6G1PQI2"/>
<dbReference type="InterPro" id="IPR000315">
    <property type="entry name" value="Znf_B-box"/>
</dbReference>
<dbReference type="InterPro" id="IPR047153">
    <property type="entry name" value="TRIM45/56/19-like"/>
</dbReference>
<dbReference type="SUPFAM" id="SSF57903">
    <property type="entry name" value="FYVE/PHD zinc finger"/>
    <property type="match status" value="1"/>
</dbReference>
<name>A0A6G1PQI2_CHAAH</name>
<dbReference type="InterPro" id="IPR011011">
    <property type="entry name" value="Znf_FYVE_PHD"/>
</dbReference>
<evidence type="ECO:0000313" key="7">
    <source>
        <dbReference type="EMBL" id="KAF3692477.1"/>
    </source>
</evidence>
<dbReference type="SMART" id="SM00336">
    <property type="entry name" value="BBOX"/>
    <property type="match status" value="2"/>
</dbReference>
<feature type="compositionally biased region" description="Basic and acidic residues" evidence="5">
    <location>
        <begin position="806"/>
        <end position="818"/>
    </location>
</feature>
<dbReference type="EMBL" id="CM015718">
    <property type="protein sequence ID" value="KAF3692477.1"/>
    <property type="molecule type" value="Genomic_DNA"/>
</dbReference>
<dbReference type="PROSITE" id="PS01359">
    <property type="entry name" value="ZF_PHD_1"/>
    <property type="match status" value="1"/>
</dbReference>
<evidence type="ECO:0000256" key="2">
    <source>
        <dbReference type="ARBA" id="ARBA00022771"/>
    </source>
</evidence>
<dbReference type="Gene3D" id="3.30.160.60">
    <property type="entry name" value="Classic Zinc Finger"/>
    <property type="match status" value="1"/>
</dbReference>
<keyword evidence="2 4" id="KW-0863">Zinc-finger</keyword>
<feature type="compositionally biased region" description="Basic and acidic residues" evidence="5">
    <location>
        <begin position="960"/>
        <end position="975"/>
    </location>
</feature>
<feature type="region of interest" description="Disordered" evidence="5">
    <location>
        <begin position="544"/>
        <end position="574"/>
    </location>
</feature>
<protein>
    <submittedName>
        <fullName evidence="7">Transcription intermediary factor 1-beta</fullName>
    </submittedName>
</protein>
<dbReference type="PANTHER" id="PTHR25462:SF299">
    <property type="entry name" value="E3 UBIQUITIN-PROTEIN LIGASE TRIM56"/>
    <property type="match status" value="1"/>
</dbReference>
<dbReference type="PANTHER" id="PTHR25462">
    <property type="entry name" value="BONUS, ISOFORM C-RELATED"/>
    <property type="match status" value="1"/>
</dbReference>